<evidence type="ECO:0000313" key="2">
    <source>
        <dbReference type="WBParaSite" id="Hba_19311"/>
    </source>
</evidence>
<protein>
    <submittedName>
        <fullName evidence="2">Neur_chan_LBD domain-containing protein</fullName>
    </submittedName>
</protein>
<keyword evidence="1" id="KW-1185">Reference proteome</keyword>
<evidence type="ECO:0000313" key="1">
    <source>
        <dbReference type="Proteomes" id="UP000095283"/>
    </source>
</evidence>
<proteinExistence type="predicted"/>
<dbReference type="AlphaFoldDB" id="A0A1I7XNF0"/>
<organism evidence="1 2">
    <name type="scientific">Heterorhabditis bacteriophora</name>
    <name type="common">Entomopathogenic nematode worm</name>
    <dbReference type="NCBI Taxonomy" id="37862"/>
    <lineage>
        <taxon>Eukaryota</taxon>
        <taxon>Metazoa</taxon>
        <taxon>Ecdysozoa</taxon>
        <taxon>Nematoda</taxon>
        <taxon>Chromadorea</taxon>
        <taxon>Rhabditida</taxon>
        <taxon>Rhabditina</taxon>
        <taxon>Rhabditomorpha</taxon>
        <taxon>Strongyloidea</taxon>
        <taxon>Heterorhabditidae</taxon>
        <taxon>Heterorhabditis</taxon>
    </lineage>
</organism>
<dbReference type="Proteomes" id="UP000095283">
    <property type="component" value="Unplaced"/>
</dbReference>
<accession>A0A1I7XNF0</accession>
<sequence>MNYISMDFTATQFSSQDVDLMNAFYVVVSLKFYDLDIYLQSFNAIQMWELKNEKSLQNLRKITVQREQYVHINEVLPALYISSHVAAAF</sequence>
<dbReference type="WBParaSite" id="Hba_19311">
    <property type="protein sequence ID" value="Hba_19311"/>
    <property type="gene ID" value="Hba_19311"/>
</dbReference>
<name>A0A1I7XNF0_HETBA</name>
<reference evidence="2" key="1">
    <citation type="submission" date="2016-11" db="UniProtKB">
        <authorList>
            <consortium name="WormBaseParasite"/>
        </authorList>
    </citation>
    <scope>IDENTIFICATION</scope>
</reference>